<accession>A0A8H7CKK2</accession>
<comment type="caution">
    <text evidence="1">The sequence shown here is derived from an EMBL/GenBank/DDBJ whole genome shotgun (WGS) entry which is preliminary data.</text>
</comment>
<reference evidence="1" key="1">
    <citation type="submission" date="2020-05" db="EMBL/GenBank/DDBJ databases">
        <title>Mycena genomes resolve the evolution of fungal bioluminescence.</title>
        <authorList>
            <person name="Tsai I.J."/>
        </authorList>
    </citation>
    <scope>NUCLEOTIDE SEQUENCE</scope>
    <source>
        <strain evidence="1">160909Yilan</strain>
    </source>
</reference>
<dbReference type="Proteomes" id="UP000623467">
    <property type="component" value="Unassembled WGS sequence"/>
</dbReference>
<dbReference type="AlphaFoldDB" id="A0A8H7CKK2"/>
<proteinExistence type="predicted"/>
<keyword evidence="2" id="KW-1185">Reference proteome</keyword>
<evidence type="ECO:0000313" key="2">
    <source>
        <dbReference type="Proteomes" id="UP000623467"/>
    </source>
</evidence>
<evidence type="ECO:0000313" key="1">
    <source>
        <dbReference type="EMBL" id="KAF7341005.1"/>
    </source>
</evidence>
<protein>
    <submittedName>
        <fullName evidence="1">Uncharacterized protein</fullName>
    </submittedName>
</protein>
<dbReference type="EMBL" id="JACAZH010000028">
    <property type="protein sequence ID" value="KAF7341005.1"/>
    <property type="molecule type" value="Genomic_DNA"/>
</dbReference>
<dbReference type="OrthoDB" id="10545236at2759"/>
<name>A0A8H7CKK2_9AGAR</name>
<organism evidence="1 2">
    <name type="scientific">Mycena sanguinolenta</name>
    <dbReference type="NCBI Taxonomy" id="230812"/>
    <lineage>
        <taxon>Eukaryota</taxon>
        <taxon>Fungi</taxon>
        <taxon>Dikarya</taxon>
        <taxon>Basidiomycota</taxon>
        <taxon>Agaricomycotina</taxon>
        <taxon>Agaricomycetes</taxon>
        <taxon>Agaricomycetidae</taxon>
        <taxon>Agaricales</taxon>
        <taxon>Marasmiineae</taxon>
        <taxon>Mycenaceae</taxon>
        <taxon>Mycena</taxon>
    </lineage>
</organism>
<gene>
    <name evidence="1" type="ORF">MSAN_02085900</name>
</gene>
<sequence length="198" mass="22638">MPDFYELLAHPQFKLASVLRRLYIVQAHDAWPIVHGPKLMSIAAPTLEYLYLGGLRHLVILPELPSLRTVAFRVVFDHRQWNWFMEIISSVIRTSPLLADITISLRGYRTSLASISEALGTLDASLAVHPRHPVIRLRPDLRTMSIATGQCENARFLAEFTTSIQIAMPQMHKQGRFVVETYDHDMERIRRLPGIFAP</sequence>